<dbReference type="OrthoDB" id="5567701at2"/>
<dbReference type="PANTHER" id="PTHR34001:SF3">
    <property type="entry name" value="BLL7405 PROTEIN"/>
    <property type="match status" value="1"/>
</dbReference>
<dbReference type="SUPFAM" id="SSF56925">
    <property type="entry name" value="OMPA-like"/>
    <property type="match status" value="2"/>
</dbReference>
<comment type="caution">
    <text evidence="6">The sequence shown here is derived from an EMBL/GenBank/DDBJ whole genome shotgun (WGS) entry which is preliminary data.</text>
</comment>
<protein>
    <recommendedName>
        <fullName evidence="5">Outer membrane protein beta-barrel domain-containing protein</fullName>
    </recommendedName>
</protein>
<dbReference type="PANTHER" id="PTHR34001">
    <property type="entry name" value="BLL7405 PROTEIN"/>
    <property type="match status" value="1"/>
</dbReference>
<feature type="chain" id="PRO_5019453780" description="Outer membrane protein beta-barrel domain-containing protein" evidence="4">
    <location>
        <begin position="26"/>
        <end position="853"/>
    </location>
</feature>
<dbReference type="AlphaFoldDB" id="A0A426QIU1"/>
<name>A0A426QIU1_9GAMM</name>
<evidence type="ECO:0000259" key="5">
    <source>
        <dbReference type="Pfam" id="PF13505"/>
    </source>
</evidence>
<comment type="subcellular location">
    <subcellularLocation>
        <location evidence="1">Membrane</location>
    </subcellularLocation>
</comment>
<proteinExistence type="predicted"/>
<evidence type="ECO:0000256" key="1">
    <source>
        <dbReference type="ARBA" id="ARBA00004370"/>
    </source>
</evidence>
<dbReference type="EMBL" id="QZMU01000001">
    <property type="protein sequence ID" value="RRQ21665.1"/>
    <property type="molecule type" value="Genomic_DNA"/>
</dbReference>
<dbReference type="Pfam" id="PF10082">
    <property type="entry name" value="BBP2_2"/>
    <property type="match status" value="1"/>
</dbReference>
<dbReference type="InterPro" id="IPR011250">
    <property type="entry name" value="OMP/PagP_B-barrel"/>
</dbReference>
<dbReference type="InterPro" id="IPR018759">
    <property type="entry name" value="BBP2_2"/>
</dbReference>
<feature type="domain" description="Outer membrane protein beta-barrel" evidence="5">
    <location>
        <begin position="656"/>
        <end position="831"/>
    </location>
</feature>
<dbReference type="SUPFAM" id="SSF56935">
    <property type="entry name" value="Porins"/>
    <property type="match status" value="1"/>
</dbReference>
<sequence>MNQPPASVPALSIALTLCLPAALSAAEPVQSPTEADSDTVTEQTFRAGHPVGSFLLRPELAAGLLYDSNIFATRSDEVDDIVTLFTPAVTLVSDWEQHRLQARTGATLARYRDNEDEDYEDYWAELDGRYDISEASNVFGGVGYTAGHEDRGSPDETLVGDEPTTFDSRHAHAGVAHRFGDFNLRLGGTFETLDYDSVGPLNNDDRDRDLIGLGARLGYEFHPDYEAYVQLIRDIRSYNDPVDDFGYDRDSDGERVAVGFKGRFTNRLQGGAYLGWIRQAYDDSRFNDLSTPDFSGALSFRATPRTTVSAAVDRTLEETTLPGASGYLLTEASVNAVHRLDSRTRFSAGLSAGKADYRDIDREDMLYSANASLRYYLTPRLYLDAGYRVITRDSNTRLEINNPANLQKIDDYSRQQFFLTLGTLLYPIEGMPARFPASPDRLALAGPGWGGLYAGAPIGHGAHLLRTEGVRGGSGIDHGEFSDEGLAAGAFAGYGLDLGRWYLGLELEGEDTGGDIYHRKAKADSRTQDLEVEETLGLALRGGYRLASGTLLYARLGRVETDFKTFYTLNNAPANAVSRTFEQDGVRYGLGTDIPAGERLFVRLEYSYTRYDDYTVDVVSDREDFNPKSSFFNLGLGWHLGGSRSHEPGPERVALRGFYAGGQLGHGALNSHLTGSHVDSGSGPFDFTGDFGDNSGFTGGVFAGIGNNWNRWYLGLEAELEASDADWKHIREPNGRNFQVEKKNGYGLGLRGGYQLDNGTLLYVRAGRVRSRFATGWIKGGNPDNDIDRDDTVSGNRFGVGADIPATCSLFLRLDYSHTDYEDYSFTTSHASTDSMNFDNSEALFRLGLGARF</sequence>
<dbReference type="GO" id="GO:0016020">
    <property type="term" value="C:membrane"/>
    <property type="evidence" value="ECO:0007669"/>
    <property type="project" value="UniProtKB-SubCell"/>
</dbReference>
<feature type="signal peptide" evidence="4">
    <location>
        <begin position="1"/>
        <end position="25"/>
    </location>
</feature>
<dbReference type="Gene3D" id="2.40.160.20">
    <property type="match status" value="3"/>
</dbReference>
<dbReference type="InterPro" id="IPR027385">
    <property type="entry name" value="Beta-barrel_OMP"/>
</dbReference>
<keyword evidence="3" id="KW-0472">Membrane</keyword>
<dbReference type="Pfam" id="PF13505">
    <property type="entry name" value="OMP_b-brl"/>
    <property type="match status" value="2"/>
</dbReference>
<organism evidence="6 7">
    <name type="scientific">Thiohalobacter thiocyanaticus</name>
    <dbReference type="NCBI Taxonomy" id="585455"/>
    <lineage>
        <taxon>Bacteria</taxon>
        <taxon>Pseudomonadati</taxon>
        <taxon>Pseudomonadota</taxon>
        <taxon>Gammaproteobacteria</taxon>
        <taxon>Thiohalobacterales</taxon>
        <taxon>Thiohalobacteraceae</taxon>
        <taxon>Thiohalobacter</taxon>
    </lineage>
</organism>
<dbReference type="RefSeq" id="WP_125181008.1">
    <property type="nucleotide sequence ID" value="NZ_QZMU01000001.1"/>
</dbReference>
<gene>
    <name evidence="6" type="ORF">D6C00_06695</name>
</gene>
<keyword evidence="2 4" id="KW-0732">Signal</keyword>
<dbReference type="Proteomes" id="UP000287798">
    <property type="component" value="Unassembled WGS sequence"/>
</dbReference>
<evidence type="ECO:0000256" key="3">
    <source>
        <dbReference type="ARBA" id="ARBA00023136"/>
    </source>
</evidence>
<dbReference type="InterPro" id="IPR051692">
    <property type="entry name" value="OMP-like"/>
</dbReference>
<evidence type="ECO:0000313" key="7">
    <source>
        <dbReference type="Proteomes" id="UP000287798"/>
    </source>
</evidence>
<keyword evidence="7" id="KW-1185">Reference proteome</keyword>
<accession>A0A426QIU1</accession>
<reference evidence="6 7" key="1">
    <citation type="journal article" date="2010" name="Int. J. Syst. Evol. Microbiol.">
        <title>Thiohalobacter thiocyanaticus gen. nov., sp. nov., a moderately halophilic, sulfur-oxidizing gammaproteobacterium from hypersaline lakes, that utilizes thiocyanate.</title>
        <authorList>
            <person name="Sorokin D.Y."/>
            <person name="Kovaleva O.L."/>
            <person name="Tourova T.P."/>
            <person name="Muyzer G."/>
        </authorList>
    </citation>
    <scope>NUCLEOTIDE SEQUENCE [LARGE SCALE GENOMIC DNA]</scope>
    <source>
        <strain evidence="6 7">Hrh1</strain>
    </source>
</reference>
<evidence type="ECO:0000313" key="6">
    <source>
        <dbReference type="EMBL" id="RRQ21665.1"/>
    </source>
</evidence>
<evidence type="ECO:0000256" key="4">
    <source>
        <dbReference type="SAM" id="SignalP"/>
    </source>
</evidence>
<evidence type="ECO:0000256" key="2">
    <source>
        <dbReference type="ARBA" id="ARBA00022729"/>
    </source>
</evidence>
<feature type="domain" description="Outer membrane protein beta-barrel" evidence="5">
    <location>
        <begin position="449"/>
        <end position="639"/>
    </location>
</feature>